<reference evidence="6 7" key="1">
    <citation type="submission" date="2018-12" db="EMBL/GenBank/DDBJ databases">
        <title>Corynebacterium sanguinis sp. nov., a clinically-associated and environmental corynebacterium.</title>
        <authorList>
            <person name="Gonzales-Siles L."/>
            <person name="Jaen-Luchoro D."/>
            <person name="Cardew S."/>
            <person name="Inganas E."/>
            <person name="Ohlen M."/>
            <person name="Jensie-Markopolous S."/>
            <person name="Pinyeiro-Iglesias B."/>
            <person name="Molin K."/>
            <person name="Skovbjerg S."/>
            <person name="Svensson-Stadler L."/>
            <person name="Funke G."/>
            <person name="Moore E.R.B."/>
        </authorList>
    </citation>
    <scope>NUCLEOTIDE SEQUENCE [LARGE SCALE GENOMIC DNA]</scope>
    <source>
        <strain evidence="6 7">58734</strain>
    </source>
</reference>
<sequence>MRKFARITSAALACAALSACAPGGETRVAAPALPPPSYSGVPLPPGAVLDRPGVAPETGFAQDTEWEGSLRPDNATPAERIPDVVERGRIVVGVDQSQYLLSYRDVTAGDLRGFEIDLAREVSRDIFGDPDRVDFRFVGSQQRAQSLQNGEVDIVIRTMSVTPTRVASVDFSTPYLTSYVRLLVPRDRGILSEDDLPGTTVCVVDGSNLVQLAREIAPQSTILRTRTWADCLMATQQFHADAILADDAILAGMVAQDPYTTILPRRYGRQQYAVGTHKGDAGMTMQVNSTMERLRNDGTWNAMYERWLSGSLASPSMPELRYRATSEAKEQQ</sequence>
<feature type="chain" id="PRO_5039465741" evidence="4">
    <location>
        <begin position="22"/>
        <end position="332"/>
    </location>
</feature>
<dbReference type="RefSeq" id="WP_136648978.1">
    <property type="nucleotide sequence ID" value="NZ_CP038157.1"/>
</dbReference>
<dbReference type="SMART" id="SM00062">
    <property type="entry name" value="PBPb"/>
    <property type="match status" value="1"/>
</dbReference>
<dbReference type="AlphaFoldDB" id="A0A6C1TXU9"/>
<evidence type="ECO:0000259" key="5">
    <source>
        <dbReference type="SMART" id="SM00062"/>
    </source>
</evidence>
<dbReference type="InterPro" id="IPR001638">
    <property type="entry name" value="Solute-binding_3/MltF_N"/>
</dbReference>
<dbReference type="SUPFAM" id="SSF53850">
    <property type="entry name" value="Periplasmic binding protein-like II"/>
    <property type="match status" value="1"/>
</dbReference>
<organism evidence="6 7">
    <name type="scientific">Corynebacterium sanguinis</name>
    <dbReference type="NCBI Taxonomy" id="2594913"/>
    <lineage>
        <taxon>Bacteria</taxon>
        <taxon>Bacillati</taxon>
        <taxon>Actinomycetota</taxon>
        <taxon>Actinomycetes</taxon>
        <taxon>Mycobacteriales</taxon>
        <taxon>Corynebacteriaceae</taxon>
        <taxon>Corynebacterium</taxon>
    </lineage>
</organism>
<dbReference type="PANTHER" id="PTHR30085">
    <property type="entry name" value="AMINO ACID ABC TRANSPORTER PERMEASE"/>
    <property type="match status" value="1"/>
</dbReference>
<dbReference type="Pfam" id="PF00497">
    <property type="entry name" value="SBP_bac_3"/>
    <property type="match status" value="1"/>
</dbReference>
<dbReference type="PROSITE" id="PS51257">
    <property type="entry name" value="PROKAR_LIPOPROTEIN"/>
    <property type="match status" value="1"/>
</dbReference>
<evidence type="ECO:0000313" key="7">
    <source>
        <dbReference type="Proteomes" id="UP000336646"/>
    </source>
</evidence>
<dbReference type="GeneID" id="74901765"/>
<protein>
    <submittedName>
        <fullName evidence="6">Glutamate ABC transporter substrate-binding protein</fullName>
    </submittedName>
</protein>
<proteinExistence type="inferred from homology"/>
<evidence type="ECO:0000256" key="3">
    <source>
        <dbReference type="ARBA" id="ARBA00022729"/>
    </source>
</evidence>
<dbReference type="EMBL" id="RXIR01000018">
    <property type="protein sequence ID" value="TVS27639.1"/>
    <property type="molecule type" value="Genomic_DNA"/>
</dbReference>
<dbReference type="OrthoDB" id="9807888at2"/>
<dbReference type="PANTHER" id="PTHR30085:SF6">
    <property type="entry name" value="ABC TRANSPORTER GLUTAMINE-BINDING PROTEIN GLNH"/>
    <property type="match status" value="1"/>
</dbReference>
<keyword evidence="3 4" id="KW-0732">Signal</keyword>
<evidence type="ECO:0000313" key="6">
    <source>
        <dbReference type="EMBL" id="TVS27639.1"/>
    </source>
</evidence>
<feature type="signal peptide" evidence="4">
    <location>
        <begin position="1"/>
        <end position="21"/>
    </location>
</feature>
<comment type="similarity">
    <text evidence="1">Belongs to the bacterial solute-binding protein 3 family.</text>
</comment>
<dbReference type="InterPro" id="IPR051455">
    <property type="entry name" value="Bact_solute-bind_prot3"/>
</dbReference>
<dbReference type="GO" id="GO:0005576">
    <property type="term" value="C:extracellular region"/>
    <property type="evidence" value="ECO:0007669"/>
    <property type="project" value="TreeGrafter"/>
</dbReference>
<evidence type="ECO:0000256" key="4">
    <source>
        <dbReference type="SAM" id="SignalP"/>
    </source>
</evidence>
<evidence type="ECO:0000256" key="1">
    <source>
        <dbReference type="ARBA" id="ARBA00010333"/>
    </source>
</evidence>
<gene>
    <name evidence="6" type="ORF">EKI59_08440</name>
</gene>
<comment type="caution">
    <text evidence="6">The sequence shown here is derived from an EMBL/GenBank/DDBJ whole genome shotgun (WGS) entry which is preliminary data.</text>
</comment>
<feature type="domain" description="Solute-binding protein family 3/N-terminal" evidence="5">
    <location>
        <begin position="89"/>
        <end position="311"/>
    </location>
</feature>
<dbReference type="GO" id="GO:0006865">
    <property type="term" value="P:amino acid transport"/>
    <property type="evidence" value="ECO:0007669"/>
    <property type="project" value="TreeGrafter"/>
</dbReference>
<keyword evidence="2" id="KW-0813">Transport</keyword>
<dbReference type="Gene3D" id="3.40.190.10">
    <property type="entry name" value="Periplasmic binding protein-like II"/>
    <property type="match status" value="2"/>
</dbReference>
<accession>A0A6C1TXU9</accession>
<evidence type="ECO:0000256" key="2">
    <source>
        <dbReference type="ARBA" id="ARBA00022448"/>
    </source>
</evidence>
<dbReference type="Proteomes" id="UP000336646">
    <property type="component" value="Unassembled WGS sequence"/>
</dbReference>
<name>A0A6C1TXU9_9CORY</name>
<dbReference type="GO" id="GO:0030288">
    <property type="term" value="C:outer membrane-bounded periplasmic space"/>
    <property type="evidence" value="ECO:0007669"/>
    <property type="project" value="TreeGrafter"/>
</dbReference>
<dbReference type="CDD" id="cd13690">
    <property type="entry name" value="PBP2_GluB"/>
    <property type="match status" value="1"/>
</dbReference>